<protein>
    <submittedName>
        <fullName evidence="2">Uncharacterized protein</fullName>
    </submittedName>
</protein>
<dbReference type="EMBL" id="VCIZ01000007">
    <property type="protein sequence ID" value="TSP12057.1"/>
    <property type="molecule type" value="Genomic_DNA"/>
</dbReference>
<gene>
    <name evidence="1" type="ORF">FGG12_13630</name>
    <name evidence="2" type="ORF">M5D45_24570</name>
</gene>
<reference evidence="2" key="3">
    <citation type="submission" date="2022-05" db="EMBL/GenBank/DDBJ databases">
        <authorList>
            <person name="Kunte H.-J."/>
        </authorList>
    </citation>
    <scope>NUCLEOTIDE SEQUENCE</scope>
    <source>
        <strain evidence="2">G5</strain>
    </source>
</reference>
<evidence type="ECO:0000313" key="3">
    <source>
        <dbReference type="Proteomes" id="UP000318943"/>
    </source>
</evidence>
<evidence type="ECO:0000313" key="1">
    <source>
        <dbReference type="EMBL" id="TSP12057.1"/>
    </source>
</evidence>
<proteinExistence type="predicted"/>
<evidence type="ECO:0000313" key="2">
    <source>
        <dbReference type="EMBL" id="URF06290.1"/>
    </source>
</evidence>
<reference evidence="2" key="2">
    <citation type="journal article" date="2022" name="Microbiol. Resour. Announc.">
        <title>Genome Sequence of Cupriavidus campinensis Strain G5, a Member of a Bacterial Consortium Capable of Polyethylene Degradation.</title>
        <authorList>
            <person name="Schneider B."/>
            <person name="Pfeiffer F."/>
            <person name="Dyall-Smith M."/>
            <person name="Kunte H.J."/>
        </authorList>
    </citation>
    <scope>NUCLEOTIDE SEQUENCE</scope>
    <source>
        <strain evidence="2">G5</strain>
    </source>
</reference>
<dbReference type="Proteomes" id="UP000318943">
    <property type="component" value="Unassembled WGS sequence"/>
</dbReference>
<keyword evidence="3" id="KW-1185">Reference proteome</keyword>
<sequence length="473" mass="52887">MKTKDSPSYLPDLLFIKLPALIAKDLLPEDADGNVSLDLSHWRLNGYLFHEWLHYVHNTSTLNGLYAFASMISMWANFRHKLDHRGQSVVGNVLTDYAAASVKRTHLYRRDAARRERNMGSVLRNPDARVTVVSVAEQTEVLPAALPGHEPEPVTVIVGAAQTLPDQLAVSFEVGTVEIIEGVAFLLEEKLLMTQGLLAQNVRTAPYKLLQLVARHMVDDIPDELVVAAGITALQTADPALALMRMLREMPSMPPAARMAWLEASAKASLCDYEPLIADVIQKTAVLFPVEEPMGIAVKELLDLISSKMVLRRHVPFFELTALKELKAAACEDHRADLLEMMLAEYSCPRILAERERAEDTIGKDRIYGFGWPSMSEASLFGAQMLHGALHYLSLHLNDEGFVATDQMTAGGERKRCPFYDACEYDLRRTQPTLCAHRPWDSLAVPTDPREACWYRAGVRATRPPQHDLDELR</sequence>
<dbReference type="KEGG" id="ccam:M5D45_24570"/>
<evidence type="ECO:0000313" key="4">
    <source>
        <dbReference type="Proteomes" id="UP001056132"/>
    </source>
</evidence>
<dbReference type="EMBL" id="CP097331">
    <property type="protein sequence ID" value="URF06290.1"/>
    <property type="molecule type" value="Genomic_DNA"/>
</dbReference>
<organism evidence="2 4">
    <name type="scientific">Cupriavidus campinensis</name>
    <dbReference type="NCBI Taxonomy" id="151783"/>
    <lineage>
        <taxon>Bacteria</taxon>
        <taxon>Pseudomonadati</taxon>
        <taxon>Pseudomonadota</taxon>
        <taxon>Betaproteobacteria</taxon>
        <taxon>Burkholderiales</taxon>
        <taxon>Burkholderiaceae</taxon>
        <taxon>Cupriavidus</taxon>
    </lineage>
</organism>
<name>A0AAE9I4J7_9BURK</name>
<dbReference type="AlphaFoldDB" id="A0AAE9I4J7"/>
<dbReference type="Proteomes" id="UP001056132">
    <property type="component" value="Chromosome 2"/>
</dbReference>
<accession>A0AAE9I4J7</accession>
<dbReference type="RefSeq" id="WP_144198210.1">
    <property type="nucleotide sequence ID" value="NZ_CP043441.1"/>
</dbReference>
<reference evidence="1 3" key="1">
    <citation type="submission" date="2019-05" db="EMBL/GenBank/DDBJ databases">
        <title>Whole genome sequence analysis of Cupriavidus campinensis S14E4C strain.</title>
        <authorList>
            <person name="Abbaszade G."/>
            <person name="Szabo A."/>
            <person name="Toumi M."/>
            <person name="Toth E."/>
        </authorList>
    </citation>
    <scope>NUCLEOTIDE SEQUENCE [LARGE SCALE GENOMIC DNA]</scope>
    <source>
        <strain evidence="1 3">S14E4C</strain>
    </source>
</reference>